<keyword evidence="2" id="KW-1185">Reference proteome</keyword>
<gene>
    <name evidence="1" type="ORF">F0562_025001</name>
</gene>
<evidence type="ECO:0000313" key="1">
    <source>
        <dbReference type="EMBL" id="KAA8541038.1"/>
    </source>
</evidence>
<sequence length="137" mass="14919">MLEAFSVGNKKLANKNSSDHVGAEEGNIAIERVTPTPIQKSFRIGLGGCSNAECTNDLQHPCSPVTASLIQRLTYAKEDPTEDIHLNTPLLNYHTGKPFSIENLLGFGLGDETAGKYILGHRQWLSLVKPGVFLGRM</sequence>
<name>A0A5J5BEK4_9ASTE</name>
<reference evidence="1 2" key="1">
    <citation type="submission" date="2019-09" db="EMBL/GenBank/DDBJ databases">
        <title>A chromosome-level genome assembly of the Chinese tupelo Nyssa sinensis.</title>
        <authorList>
            <person name="Yang X."/>
            <person name="Kang M."/>
            <person name="Yang Y."/>
            <person name="Xiong H."/>
            <person name="Wang M."/>
            <person name="Zhang Z."/>
            <person name="Wang Z."/>
            <person name="Wu H."/>
            <person name="Ma T."/>
            <person name="Liu J."/>
            <person name="Xi Z."/>
        </authorList>
    </citation>
    <scope>NUCLEOTIDE SEQUENCE [LARGE SCALE GENOMIC DNA]</scope>
    <source>
        <strain evidence="1">J267</strain>
        <tissue evidence="1">Leaf</tissue>
    </source>
</reference>
<dbReference type="EMBL" id="CM018036">
    <property type="protein sequence ID" value="KAA8541038.1"/>
    <property type="molecule type" value="Genomic_DNA"/>
</dbReference>
<dbReference type="Proteomes" id="UP000325577">
    <property type="component" value="Linkage Group LG13"/>
</dbReference>
<dbReference type="AlphaFoldDB" id="A0A5J5BEK4"/>
<evidence type="ECO:0000313" key="2">
    <source>
        <dbReference type="Proteomes" id="UP000325577"/>
    </source>
</evidence>
<proteinExistence type="predicted"/>
<organism evidence="1 2">
    <name type="scientific">Nyssa sinensis</name>
    <dbReference type="NCBI Taxonomy" id="561372"/>
    <lineage>
        <taxon>Eukaryota</taxon>
        <taxon>Viridiplantae</taxon>
        <taxon>Streptophyta</taxon>
        <taxon>Embryophyta</taxon>
        <taxon>Tracheophyta</taxon>
        <taxon>Spermatophyta</taxon>
        <taxon>Magnoliopsida</taxon>
        <taxon>eudicotyledons</taxon>
        <taxon>Gunneridae</taxon>
        <taxon>Pentapetalae</taxon>
        <taxon>asterids</taxon>
        <taxon>Cornales</taxon>
        <taxon>Nyssaceae</taxon>
        <taxon>Nyssa</taxon>
    </lineage>
</organism>
<accession>A0A5J5BEK4</accession>
<protein>
    <submittedName>
        <fullName evidence="1">Uncharacterized protein</fullName>
    </submittedName>
</protein>